<feature type="transmembrane region" description="Helical" evidence="7">
    <location>
        <begin position="180"/>
        <end position="205"/>
    </location>
</feature>
<dbReference type="Pfam" id="PF16916">
    <property type="entry name" value="ZT_dimer"/>
    <property type="match status" value="3"/>
</dbReference>
<dbReference type="SUPFAM" id="SSF160240">
    <property type="entry name" value="Cation efflux protein cytoplasmic domain-like"/>
    <property type="match status" value="3"/>
</dbReference>
<evidence type="ECO:0000313" key="11">
    <source>
        <dbReference type="Proteomes" id="UP000238701"/>
    </source>
</evidence>
<evidence type="ECO:0000313" key="10">
    <source>
        <dbReference type="EMBL" id="SPF36122.1"/>
    </source>
</evidence>
<dbReference type="InterPro" id="IPR036837">
    <property type="entry name" value="Cation_efflux_CTD_sf"/>
</dbReference>
<feature type="transmembrane region" description="Helical" evidence="7">
    <location>
        <begin position="71"/>
        <end position="88"/>
    </location>
</feature>
<evidence type="ECO:0000256" key="5">
    <source>
        <dbReference type="ARBA" id="ARBA00022989"/>
    </source>
</evidence>
<dbReference type="PANTHER" id="PTHR43840">
    <property type="entry name" value="MITOCHONDRIAL METAL TRANSPORTER 1-RELATED"/>
    <property type="match status" value="1"/>
</dbReference>
<feature type="transmembrane region" description="Helical" evidence="7">
    <location>
        <begin position="109"/>
        <end position="130"/>
    </location>
</feature>
<dbReference type="Pfam" id="PF01545">
    <property type="entry name" value="Cation_efflux"/>
    <property type="match status" value="1"/>
</dbReference>
<evidence type="ECO:0000256" key="3">
    <source>
        <dbReference type="ARBA" id="ARBA00022448"/>
    </source>
</evidence>
<dbReference type="Gene3D" id="1.20.1510.10">
    <property type="entry name" value="Cation efflux protein transmembrane domain"/>
    <property type="match status" value="1"/>
</dbReference>
<dbReference type="InterPro" id="IPR027470">
    <property type="entry name" value="Cation_efflux_CTD"/>
</dbReference>
<evidence type="ECO:0000256" key="4">
    <source>
        <dbReference type="ARBA" id="ARBA00022692"/>
    </source>
</evidence>
<evidence type="ECO:0000259" key="8">
    <source>
        <dbReference type="Pfam" id="PF01545"/>
    </source>
</evidence>
<evidence type="ECO:0000256" key="7">
    <source>
        <dbReference type="SAM" id="Phobius"/>
    </source>
</evidence>
<organism evidence="10 11">
    <name type="scientific">Candidatus Sulfotelmatobacter kueseliae</name>
    <dbReference type="NCBI Taxonomy" id="2042962"/>
    <lineage>
        <taxon>Bacteria</taxon>
        <taxon>Pseudomonadati</taxon>
        <taxon>Acidobacteriota</taxon>
        <taxon>Terriglobia</taxon>
        <taxon>Terriglobales</taxon>
        <taxon>Candidatus Korobacteraceae</taxon>
        <taxon>Candidatus Sulfotelmatobacter</taxon>
    </lineage>
</organism>
<feature type="transmembrane region" description="Helical" evidence="7">
    <location>
        <begin position="44"/>
        <end position="65"/>
    </location>
</feature>
<keyword evidence="3" id="KW-0813">Transport</keyword>
<dbReference type="Gene3D" id="3.30.70.1350">
    <property type="entry name" value="Cation efflux protein, cytoplasmic domain"/>
    <property type="match status" value="3"/>
</dbReference>
<proteinExistence type="inferred from homology"/>
<dbReference type="EMBL" id="OMOD01000057">
    <property type="protein sequence ID" value="SPF36122.1"/>
    <property type="molecule type" value="Genomic_DNA"/>
</dbReference>
<dbReference type="NCBIfam" id="TIGR01297">
    <property type="entry name" value="CDF"/>
    <property type="match status" value="1"/>
</dbReference>
<dbReference type="InterPro" id="IPR050291">
    <property type="entry name" value="CDF_Transporter"/>
</dbReference>
<dbReference type="InterPro" id="IPR002524">
    <property type="entry name" value="Cation_efflux"/>
</dbReference>
<feature type="domain" description="Cation efflux protein cytoplasmic" evidence="9">
    <location>
        <begin position="327"/>
        <end position="400"/>
    </location>
</feature>
<dbReference type="Proteomes" id="UP000238701">
    <property type="component" value="Unassembled WGS sequence"/>
</dbReference>
<evidence type="ECO:0000256" key="6">
    <source>
        <dbReference type="ARBA" id="ARBA00023136"/>
    </source>
</evidence>
<keyword evidence="5 7" id="KW-1133">Transmembrane helix</keyword>
<feature type="transmembrane region" description="Helical" evidence="7">
    <location>
        <begin position="217"/>
        <end position="234"/>
    </location>
</feature>
<feature type="domain" description="Cation efflux protein cytoplasmic" evidence="9">
    <location>
        <begin position="417"/>
        <end position="490"/>
    </location>
</feature>
<name>A0A2U3K8X3_9BACT</name>
<keyword evidence="4 7" id="KW-0812">Transmembrane</keyword>
<gene>
    <name evidence="10" type="ORF">SBA1_150015</name>
</gene>
<dbReference type="InterPro" id="IPR058533">
    <property type="entry name" value="Cation_efflux_TM"/>
</dbReference>
<dbReference type="AlphaFoldDB" id="A0A2U3K8X3"/>
<dbReference type="GO" id="GO:0008324">
    <property type="term" value="F:monoatomic cation transmembrane transporter activity"/>
    <property type="evidence" value="ECO:0007669"/>
    <property type="project" value="InterPro"/>
</dbReference>
<comment type="similarity">
    <text evidence="2">Belongs to the cation diffusion facilitator (CDF) transporter (TC 2.A.4) family.</text>
</comment>
<sequence length="496" mass="54703">MSARLEFALAHPAPSGDNASMSASPAISSAESMRAEKRAAAGNSVLAAVVITALKTVVGFTTGSLGILSEAAHSGLDLIAALLTYFSVRVSDKPADADHQYGHGKIENFSAFVETGLLLITCVWIVYEAVLRLFFRRIEIDPTIPAFAVMLFSMAVDWWRSRVLGRIARKYDSQALEADALHFSTDIWSAGVVVLGLLLVLAGRAYRVDWLSDSDPIAALLVAAAVVSVSWRLARRTVDALLDAAPPGVRSQIQDVVSRVDGILEVDRIRIRRAGNRYFADLTVGLARRVTFQRSGQVAAAVTDAVHRILPNADVTVQPLPRAQRSENIFDRIRAVATQRNLNVHDISVQDLAGRLHVEQHIELDERMTLKQAHDQVTELEAGLQRDVPEISSILTHIESEPATIERSEELVSDAVLVQRLKAAAAHFPEILDVHEFVIKRVRGRLYISCHCTLSDDLSLARVHDIQTELEIRFKQDAPELFRVLIHPEPSTDNRR</sequence>
<feature type="transmembrane region" description="Helical" evidence="7">
    <location>
        <begin position="142"/>
        <end position="159"/>
    </location>
</feature>
<dbReference type="InterPro" id="IPR027469">
    <property type="entry name" value="Cation_efflux_TMD_sf"/>
</dbReference>
<evidence type="ECO:0000256" key="1">
    <source>
        <dbReference type="ARBA" id="ARBA00004141"/>
    </source>
</evidence>
<protein>
    <submittedName>
        <fullName evidence="10">Cation diffusion facilitator family transporter</fullName>
    </submittedName>
</protein>
<comment type="subcellular location">
    <subcellularLocation>
        <location evidence="1">Membrane</location>
        <topology evidence="1">Multi-pass membrane protein</topology>
    </subcellularLocation>
</comment>
<dbReference type="SUPFAM" id="SSF161111">
    <property type="entry name" value="Cation efflux protein transmembrane domain-like"/>
    <property type="match status" value="1"/>
</dbReference>
<feature type="domain" description="Cation efflux protein transmembrane" evidence="8">
    <location>
        <begin position="44"/>
        <end position="242"/>
    </location>
</feature>
<keyword evidence="6 7" id="KW-0472">Membrane</keyword>
<evidence type="ECO:0000256" key="2">
    <source>
        <dbReference type="ARBA" id="ARBA00008114"/>
    </source>
</evidence>
<evidence type="ECO:0000259" key="9">
    <source>
        <dbReference type="Pfam" id="PF16916"/>
    </source>
</evidence>
<accession>A0A2U3K8X3</accession>
<dbReference type="GO" id="GO:0016020">
    <property type="term" value="C:membrane"/>
    <property type="evidence" value="ECO:0007669"/>
    <property type="project" value="UniProtKB-SubCell"/>
</dbReference>
<feature type="domain" description="Cation efflux protein cytoplasmic" evidence="9">
    <location>
        <begin position="249"/>
        <end position="319"/>
    </location>
</feature>
<dbReference type="PANTHER" id="PTHR43840:SF15">
    <property type="entry name" value="MITOCHONDRIAL METAL TRANSPORTER 1-RELATED"/>
    <property type="match status" value="1"/>
</dbReference>
<reference evidence="11" key="1">
    <citation type="submission" date="2018-02" db="EMBL/GenBank/DDBJ databases">
        <authorList>
            <person name="Hausmann B."/>
        </authorList>
    </citation>
    <scope>NUCLEOTIDE SEQUENCE [LARGE SCALE GENOMIC DNA]</scope>
    <source>
        <strain evidence="11">Peat soil MAG SbA1</strain>
    </source>
</reference>